<accession>A0AAV5C8Q4</accession>
<dbReference type="PANTHER" id="PTHR23155:SF1062">
    <property type="entry name" value="OS11G0579400 PROTEIN"/>
    <property type="match status" value="1"/>
</dbReference>
<dbReference type="Proteomes" id="UP001054889">
    <property type="component" value="Unassembled WGS sequence"/>
</dbReference>
<dbReference type="PANTHER" id="PTHR23155">
    <property type="entry name" value="DISEASE RESISTANCE PROTEIN RP"/>
    <property type="match status" value="1"/>
</dbReference>
<dbReference type="AlphaFoldDB" id="A0AAV5C8Q4"/>
<reference evidence="3" key="1">
    <citation type="journal article" date="2018" name="DNA Res.">
        <title>Multiple hybrid de novo genome assembly of finger millet, an orphan allotetraploid crop.</title>
        <authorList>
            <person name="Hatakeyama M."/>
            <person name="Aluri S."/>
            <person name="Balachadran M.T."/>
            <person name="Sivarajan S.R."/>
            <person name="Patrignani A."/>
            <person name="Gruter S."/>
            <person name="Poveda L."/>
            <person name="Shimizu-Inatsugi R."/>
            <person name="Baeten J."/>
            <person name="Francoijs K.J."/>
            <person name="Nataraja K.N."/>
            <person name="Reddy Y.A.N."/>
            <person name="Phadnis S."/>
            <person name="Ravikumar R.L."/>
            <person name="Schlapbach R."/>
            <person name="Sreeman S.M."/>
            <person name="Shimizu K.K."/>
        </authorList>
    </citation>
    <scope>NUCLEOTIDE SEQUENCE</scope>
</reference>
<feature type="domain" description="Disease resistance R13L4/SHOC-2-like LRR" evidence="2">
    <location>
        <begin position="317"/>
        <end position="512"/>
    </location>
</feature>
<dbReference type="InterPro" id="IPR036388">
    <property type="entry name" value="WH-like_DNA-bd_sf"/>
</dbReference>
<protein>
    <recommendedName>
        <fullName evidence="2">Disease resistance R13L4/SHOC-2-like LRR domain-containing protein</fullName>
    </recommendedName>
</protein>
<name>A0AAV5C8Q4_ELECO</name>
<reference evidence="3" key="2">
    <citation type="submission" date="2021-12" db="EMBL/GenBank/DDBJ databases">
        <title>Resequencing data analysis of finger millet.</title>
        <authorList>
            <person name="Hatakeyama M."/>
            <person name="Aluri S."/>
            <person name="Balachadran M.T."/>
            <person name="Sivarajan S.R."/>
            <person name="Poveda L."/>
            <person name="Shimizu-Inatsugi R."/>
            <person name="Schlapbach R."/>
            <person name="Sreeman S.M."/>
            <person name="Shimizu K.K."/>
        </authorList>
    </citation>
    <scope>NUCLEOTIDE SEQUENCE</scope>
</reference>
<sequence>MQVHFSSEPVQPQDILCYILRQLQFTPEPDQLLLKEELKHLIEKEEAEAQQQEPLICLDIIKYACIVKEVFLTTDHKFQPDKSVQARVEQGGQGQMLDAVIDETVEKLEKIWWKIKEKLTYKEIVDKIQHHLKQEKTMIMLKIHQQIHVSKWEETSDALNQLGCVVGVLIVTTKSPQQAKEYCNPVRNPINYSIVGPYHDTVLQITSQGNDDSSHIFREILEECKAYEFCMKIFAHMFKFSYSDLPKEYKSCLLYLALFPPISSIRWSTLIGRWVAEGLISKEDWPTSVCQAERCFDVLIDRWLIYPSDIGATGKVKSCTVIDLEGCHCFGGTNQHFLKDICNKIILLKYLTQLPSEINNLHALEALDIRYTQVPTFATEHVLLLKLKRLLAGHINPSPSSTDISKVVHVPVKIKQISNMEVMSIIKTQIGRNMDDIGMLWQLRKLGVIIEKDALLINLIGVISNLHECLRSLSITLPLTSHEGVISSRELPADIQSRLTYPPKFLEKLSIHGTTKKGPRLPLLAKGGYQLLRVTLSWTTLNQTEYTCRTTNVTLCQARTHCMPGKKACFEG</sequence>
<dbReference type="Pfam" id="PF23598">
    <property type="entry name" value="LRR_14"/>
    <property type="match status" value="1"/>
</dbReference>
<dbReference type="GO" id="GO:0098542">
    <property type="term" value="P:defense response to other organism"/>
    <property type="evidence" value="ECO:0007669"/>
    <property type="project" value="TreeGrafter"/>
</dbReference>
<dbReference type="EMBL" id="BQKI01000005">
    <property type="protein sequence ID" value="GJM94457.1"/>
    <property type="molecule type" value="Genomic_DNA"/>
</dbReference>
<dbReference type="InterPro" id="IPR055414">
    <property type="entry name" value="LRR_R13L4/SHOC2-like"/>
</dbReference>
<dbReference type="SUPFAM" id="SSF52047">
    <property type="entry name" value="RNI-like"/>
    <property type="match status" value="1"/>
</dbReference>
<keyword evidence="4" id="KW-1185">Reference proteome</keyword>
<evidence type="ECO:0000313" key="3">
    <source>
        <dbReference type="EMBL" id="GJM94457.1"/>
    </source>
</evidence>
<evidence type="ECO:0000259" key="2">
    <source>
        <dbReference type="Pfam" id="PF23598"/>
    </source>
</evidence>
<comment type="caution">
    <text evidence="3">The sequence shown here is derived from an EMBL/GenBank/DDBJ whole genome shotgun (WGS) entry which is preliminary data.</text>
</comment>
<evidence type="ECO:0000256" key="1">
    <source>
        <dbReference type="ARBA" id="ARBA00022737"/>
    </source>
</evidence>
<keyword evidence="1" id="KW-0677">Repeat</keyword>
<proteinExistence type="predicted"/>
<evidence type="ECO:0000313" key="4">
    <source>
        <dbReference type="Proteomes" id="UP001054889"/>
    </source>
</evidence>
<gene>
    <name evidence="3" type="primary">ga11100</name>
    <name evidence="3" type="ORF">PR202_ga11100</name>
</gene>
<dbReference type="Gene3D" id="1.10.10.10">
    <property type="entry name" value="Winged helix-like DNA-binding domain superfamily/Winged helix DNA-binding domain"/>
    <property type="match status" value="1"/>
</dbReference>
<organism evidence="3 4">
    <name type="scientific">Eleusine coracana subsp. coracana</name>
    <dbReference type="NCBI Taxonomy" id="191504"/>
    <lineage>
        <taxon>Eukaryota</taxon>
        <taxon>Viridiplantae</taxon>
        <taxon>Streptophyta</taxon>
        <taxon>Embryophyta</taxon>
        <taxon>Tracheophyta</taxon>
        <taxon>Spermatophyta</taxon>
        <taxon>Magnoliopsida</taxon>
        <taxon>Liliopsida</taxon>
        <taxon>Poales</taxon>
        <taxon>Poaceae</taxon>
        <taxon>PACMAD clade</taxon>
        <taxon>Chloridoideae</taxon>
        <taxon>Cynodonteae</taxon>
        <taxon>Eleusininae</taxon>
        <taxon>Eleusine</taxon>
    </lineage>
</organism>
<dbReference type="InterPro" id="IPR044974">
    <property type="entry name" value="Disease_R_plants"/>
</dbReference>